<gene>
    <name evidence="3" type="ORF">DUI87_11799</name>
</gene>
<evidence type="ECO:0000256" key="1">
    <source>
        <dbReference type="SAM" id="MobiDB-lite"/>
    </source>
</evidence>
<evidence type="ECO:0000313" key="3">
    <source>
        <dbReference type="EMBL" id="RMC11677.1"/>
    </source>
</evidence>
<protein>
    <submittedName>
        <fullName evidence="3">Uncharacterized protein</fullName>
    </submittedName>
</protein>
<accession>A0A3M0KX39</accession>
<organism evidence="3 4">
    <name type="scientific">Hirundo rustica rustica</name>
    <dbReference type="NCBI Taxonomy" id="333673"/>
    <lineage>
        <taxon>Eukaryota</taxon>
        <taxon>Metazoa</taxon>
        <taxon>Chordata</taxon>
        <taxon>Craniata</taxon>
        <taxon>Vertebrata</taxon>
        <taxon>Euteleostomi</taxon>
        <taxon>Archelosauria</taxon>
        <taxon>Archosauria</taxon>
        <taxon>Dinosauria</taxon>
        <taxon>Saurischia</taxon>
        <taxon>Theropoda</taxon>
        <taxon>Coelurosauria</taxon>
        <taxon>Aves</taxon>
        <taxon>Neognathae</taxon>
        <taxon>Neoaves</taxon>
        <taxon>Telluraves</taxon>
        <taxon>Australaves</taxon>
        <taxon>Passeriformes</taxon>
        <taxon>Sylvioidea</taxon>
        <taxon>Hirundinidae</taxon>
        <taxon>Hirundo</taxon>
    </lineage>
</organism>
<dbReference type="Proteomes" id="UP000269221">
    <property type="component" value="Unassembled WGS sequence"/>
</dbReference>
<feature type="signal peptide" evidence="2">
    <location>
        <begin position="1"/>
        <end position="16"/>
    </location>
</feature>
<feature type="region of interest" description="Disordered" evidence="1">
    <location>
        <begin position="30"/>
        <end position="81"/>
    </location>
</feature>
<dbReference type="AlphaFoldDB" id="A0A3M0KX39"/>
<name>A0A3M0KX39_HIRRU</name>
<evidence type="ECO:0000256" key="2">
    <source>
        <dbReference type="SAM" id="SignalP"/>
    </source>
</evidence>
<sequence length="263" mass="28794">MFTLGIMVQLPSVLMASFIPVQKRMKKAIQDADPYTSHSPRCSDGPSLPSLSSFPDAHQPCVSGTQSAPPPGHNSSIPLRHSENRHRWDPAHLHTFSSIIPASTEDGGKRSNVAMPGTPQPKPCVASTKAFPFAHSPAYFPEVTKPPANEWYPSASSGLNQTVKRSSMLVVVDIQLDITAKGHVMRTPVMLTLVTGGRLQMQEKFGNSIQIVDDGCLKSWNMGFEGMNGKQTRSFQQQGRYQHLHFTSGKTVSSKGERTQKVK</sequence>
<keyword evidence="4" id="KW-1185">Reference proteome</keyword>
<proteinExistence type="predicted"/>
<feature type="compositionally biased region" description="Polar residues" evidence="1">
    <location>
        <begin position="62"/>
        <end position="77"/>
    </location>
</feature>
<reference evidence="3 4" key="1">
    <citation type="submission" date="2018-07" db="EMBL/GenBank/DDBJ databases">
        <title>A high quality draft genome assembly of the barn swallow (H. rustica rustica).</title>
        <authorList>
            <person name="Formenti G."/>
            <person name="Chiara M."/>
            <person name="Poveda L."/>
            <person name="Francoijs K.-J."/>
            <person name="Bonisoli-Alquati A."/>
            <person name="Canova L."/>
            <person name="Gianfranceschi L."/>
            <person name="Horner D.S."/>
            <person name="Saino N."/>
        </authorList>
    </citation>
    <scope>NUCLEOTIDE SEQUENCE [LARGE SCALE GENOMIC DNA]</scope>
    <source>
        <strain evidence="3">Chelidonia</strain>
        <tissue evidence="3">Blood</tissue>
    </source>
</reference>
<evidence type="ECO:0000313" key="4">
    <source>
        <dbReference type="Proteomes" id="UP000269221"/>
    </source>
</evidence>
<comment type="caution">
    <text evidence="3">The sequence shown here is derived from an EMBL/GenBank/DDBJ whole genome shotgun (WGS) entry which is preliminary data.</text>
</comment>
<dbReference type="EMBL" id="QRBI01000108">
    <property type="protein sequence ID" value="RMC11677.1"/>
    <property type="molecule type" value="Genomic_DNA"/>
</dbReference>
<keyword evidence="2" id="KW-0732">Signal</keyword>
<feature type="chain" id="PRO_5018007730" evidence="2">
    <location>
        <begin position="17"/>
        <end position="263"/>
    </location>
</feature>